<name>A0A5S5CCI2_9FLAO</name>
<dbReference type="NCBIfam" id="TIGR00696">
    <property type="entry name" value="wecG_tagA_cpsF"/>
    <property type="match status" value="1"/>
</dbReference>
<organism evidence="3 4">
    <name type="scientific">Aquimarina intermedia</name>
    <dbReference type="NCBI Taxonomy" id="350814"/>
    <lineage>
        <taxon>Bacteria</taxon>
        <taxon>Pseudomonadati</taxon>
        <taxon>Bacteroidota</taxon>
        <taxon>Flavobacteriia</taxon>
        <taxon>Flavobacteriales</taxon>
        <taxon>Flavobacteriaceae</taxon>
        <taxon>Aquimarina</taxon>
    </lineage>
</organism>
<dbReference type="CDD" id="cd06533">
    <property type="entry name" value="Glyco_transf_WecG_TagA"/>
    <property type="match status" value="1"/>
</dbReference>
<proteinExistence type="predicted"/>
<protein>
    <submittedName>
        <fullName evidence="3">N-acetylglucosaminyldiphosphoundecaprenol N-acetyl-beta-D-mannosaminyltransferase</fullName>
    </submittedName>
</protein>
<dbReference type="RefSeq" id="WP_148780913.1">
    <property type="nucleotide sequence ID" value="NZ_VNHU01000001.1"/>
</dbReference>
<keyword evidence="4" id="KW-1185">Reference proteome</keyword>
<dbReference type="AlphaFoldDB" id="A0A5S5CCI2"/>
<evidence type="ECO:0000256" key="2">
    <source>
        <dbReference type="ARBA" id="ARBA00022679"/>
    </source>
</evidence>
<evidence type="ECO:0000313" key="4">
    <source>
        <dbReference type="Proteomes" id="UP000324376"/>
    </source>
</evidence>
<evidence type="ECO:0000256" key="1">
    <source>
        <dbReference type="ARBA" id="ARBA00022676"/>
    </source>
</evidence>
<comment type="caution">
    <text evidence="3">The sequence shown here is derived from an EMBL/GenBank/DDBJ whole genome shotgun (WGS) entry which is preliminary data.</text>
</comment>
<sequence>MSFIKKIQSKLSKNDEDENKLITFINPFSYLELRKSNVIDRIDKIYVDGILLVIMFKIIGINIQRKSFDMTSLAPVVFKKCGDEGKQIYFIGSKTSEINKFIKIIKKEYQNLNIIGHRNGFFKSIDDENETIDEIITLNPDIIIAGLGTPKQEIFLIKLRKLGWKGTGYTCGGFIHQTSKGIKYYPIIFDKLNLRWLYRFLDERRVFFRTIKTYPIFMVVFFRDYFRKN</sequence>
<keyword evidence="1" id="KW-0328">Glycosyltransferase</keyword>
<dbReference type="PANTHER" id="PTHR34136">
    <property type="match status" value="1"/>
</dbReference>
<evidence type="ECO:0000313" key="3">
    <source>
        <dbReference type="EMBL" id="TYP76869.1"/>
    </source>
</evidence>
<dbReference type="Proteomes" id="UP000324376">
    <property type="component" value="Unassembled WGS sequence"/>
</dbReference>
<keyword evidence="2 3" id="KW-0808">Transferase</keyword>
<dbReference type="PANTHER" id="PTHR34136:SF1">
    <property type="entry name" value="UDP-N-ACETYL-D-MANNOSAMINURONIC ACID TRANSFERASE"/>
    <property type="match status" value="1"/>
</dbReference>
<reference evidence="3 4" key="1">
    <citation type="submission" date="2019-07" db="EMBL/GenBank/DDBJ databases">
        <title>Genomic Encyclopedia of Archaeal and Bacterial Type Strains, Phase II (KMG-II): from individual species to whole genera.</title>
        <authorList>
            <person name="Goeker M."/>
        </authorList>
    </citation>
    <scope>NUCLEOTIDE SEQUENCE [LARGE SCALE GENOMIC DNA]</scope>
    <source>
        <strain evidence="3 4">DSM 17527</strain>
    </source>
</reference>
<gene>
    <name evidence="3" type="ORF">BD809_10114</name>
</gene>
<accession>A0A5S5CCI2</accession>
<dbReference type="GO" id="GO:0016758">
    <property type="term" value="F:hexosyltransferase activity"/>
    <property type="evidence" value="ECO:0007669"/>
    <property type="project" value="TreeGrafter"/>
</dbReference>
<dbReference type="EMBL" id="VNHU01000001">
    <property type="protein sequence ID" value="TYP76869.1"/>
    <property type="molecule type" value="Genomic_DNA"/>
</dbReference>
<dbReference type="Pfam" id="PF03808">
    <property type="entry name" value="Glyco_tran_WecG"/>
    <property type="match status" value="1"/>
</dbReference>
<dbReference type="InterPro" id="IPR004629">
    <property type="entry name" value="WecG_TagA_CpsF"/>
</dbReference>
<dbReference type="OrthoDB" id="9771846at2"/>